<dbReference type="EMBL" id="SZQL01000014">
    <property type="protein sequence ID" value="TKK66697.1"/>
    <property type="molecule type" value="Genomic_DNA"/>
</dbReference>
<protein>
    <submittedName>
        <fullName evidence="1">Ferritin-like domain-containing protein</fullName>
    </submittedName>
</protein>
<dbReference type="InterPro" id="IPR009078">
    <property type="entry name" value="Ferritin-like_SF"/>
</dbReference>
<dbReference type="Pfam" id="PF13668">
    <property type="entry name" value="Ferritin_2"/>
    <property type="match status" value="1"/>
</dbReference>
<sequence>MQQKNRIPEPVTEQMPATNYLPGRRNFLAKLTGAAALTAVAAACNKETNFGNGANLLSANDQRLAAGKAISMGEGDIAVLNYAYLLEQLEATFYTMVVSNFFSGISNYNRMRFMQIRDHEIAHREFFKNALSTMAIPEIEFDFSMVDFSSRDSVVTYSKTFEDTGVAAYNGAGKYLKNPDYLLAAGKIVSVEARHASFLRSLDAPTSFAANDVVDMNGLDVAKSPLQIVKIVAPFIKTPMDFSKLPG</sequence>
<evidence type="ECO:0000313" key="2">
    <source>
        <dbReference type="Proteomes" id="UP000305848"/>
    </source>
</evidence>
<dbReference type="RefSeq" id="WP_137262970.1">
    <property type="nucleotide sequence ID" value="NZ_SZQL01000014.1"/>
</dbReference>
<dbReference type="Proteomes" id="UP000305848">
    <property type="component" value="Unassembled WGS sequence"/>
</dbReference>
<reference evidence="1 2" key="1">
    <citation type="submission" date="2019-05" db="EMBL/GenBank/DDBJ databases">
        <title>Panacibacter sp. strain 17mud1-8 Genome sequencing and assembly.</title>
        <authorList>
            <person name="Chhetri G."/>
        </authorList>
    </citation>
    <scope>NUCLEOTIDE SEQUENCE [LARGE SCALE GENOMIC DNA]</scope>
    <source>
        <strain evidence="1 2">17mud1-8</strain>
    </source>
</reference>
<proteinExistence type="predicted"/>
<comment type="caution">
    <text evidence="1">The sequence shown here is derived from an EMBL/GenBank/DDBJ whole genome shotgun (WGS) entry which is preliminary data.</text>
</comment>
<accession>A0A4U3KZV1</accession>
<dbReference type="AlphaFoldDB" id="A0A4U3KZV1"/>
<gene>
    <name evidence="1" type="ORF">FC093_16820</name>
</gene>
<dbReference type="SUPFAM" id="SSF47240">
    <property type="entry name" value="Ferritin-like"/>
    <property type="match status" value="1"/>
</dbReference>
<keyword evidence="2" id="KW-1185">Reference proteome</keyword>
<organism evidence="1 2">
    <name type="scientific">Ilyomonas limi</name>
    <dbReference type="NCBI Taxonomy" id="2575867"/>
    <lineage>
        <taxon>Bacteria</taxon>
        <taxon>Pseudomonadati</taxon>
        <taxon>Bacteroidota</taxon>
        <taxon>Chitinophagia</taxon>
        <taxon>Chitinophagales</taxon>
        <taxon>Chitinophagaceae</taxon>
        <taxon>Ilyomonas</taxon>
    </lineage>
</organism>
<dbReference type="OrthoDB" id="954262at2"/>
<evidence type="ECO:0000313" key="1">
    <source>
        <dbReference type="EMBL" id="TKK66697.1"/>
    </source>
</evidence>
<name>A0A4U3KZV1_9BACT</name>